<dbReference type="NCBIfam" id="TIGR01856">
    <property type="entry name" value="hisJ_fam"/>
    <property type="match status" value="1"/>
</dbReference>
<comment type="pathway">
    <text evidence="1 8">Amino-acid biosynthesis; L-histidine biosynthesis; L-histidine from 5-phospho-alpha-D-ribose 1-diphosphate: step 8/9.</text>
</comment>
<dbReference type="SUPFAM" id="SSF89550">
    <property type="entry name" value="PHP domain-like"/>
    <property type="match status" value="1"/>
</dbReference>
<dbReference type="InterPro" id="IPR004013">
    <property type="entry name" value="PHP_dom"/>
</dbReference>
<keyword evidence="4 8" id="KW-0028">Amino-acid biosynthesis</keyword>
<dbReference type="PANTHER" id="PTHR21039:SF0">
    <property type="entry name" value="HISTIDINOL-PHOSPHATASE"/>
    <property type="match status" value="1"/>
</dbReference>
<evidence type="ECO:0000256" key="5">
    <source>
        <dbReference type="ARBA" id="ARBA00022801"/>
    </source>
</evidence>
<comment type="catalytic activity">
    <reaction evidence="7 8">
        <text>L-histidinol phosphate + H2O = L-histidinol + phosphate</text>
        <dbReference type="Rhea" id="RHEA:14465"/>
        <dbReference type="ChEBI" id="CHEBI:15377"/>
        <dbReference type="ChEBI" id="CHEBI:43474"/>
        <dbReference type="ChEBI" id="CHEBI:57699"/>
        <dbReference type="ChEBI" id="CHEBI:57980"/>
        <dbReference type="EC" id="3.1.3.15"/>
    </reaction>
</comment>
<evidence type="ECO:0000256" key="2">
    <source>
        <dbReference type="ARBA" id="ARBA00009152"/>
    </source>
</evidence>
<keyword evidence="5 8" id="KW-0378">Hydrolase</keyword>
<dbReference type="GO" id="GO:0005737">
    <property type="term" value="C:cytoplasm"/>
    <property type="evidence" value="ECO:0007669"/>
    <property type="project" value="TreeGrafter"/>
</dbReference>
<evidence type="ECO:0000256" key="7">
    <source>
        <dbReference type="ARBA" id="ARBA00049158"/>
    </source>
</evidence>
<dbReference type="Gene3D" id="3.20.20.140">
    <property type="entry name" value="Metal-dependent hydrolases"/>
    <property type="match status" value="1"/>
</dbReference>
<reference evidence="10" key="1">
    <citation type="submission" date="2020-08" db="EMBL/GenBank/DDBJ databases">
        <title>Genome public.</title>
        <authorList>
            <person name="Liu C."/>
            <person name="Sun Q."/>
        </authorList>
    </citation>
    <scope>NUCLEOTIDE SEQUENCE</scope>
    <source>
        <strain evidence="10">NSJ-31</strain>
    </source>
</reference>
<dbReference type="RefSeq" id="WP_249282433.1">
    <property type="nucleotide sequence ID" value="NZ_JACRST010000004.1"/>
</dbReference>
<accession>A0A926DZY6</accession>
<gene>
    <name evidence="10" type="ORF">H8711_04955</name>
</gene>
<organism evidence="10 11">
    <name type="scientific">Ligaoa zhengdingensis</name>
    <dbReference type="NCBI Taxonomy" id="2763658"/>
    <lineage>
        <taxon>Bacteria</taxon>
        <taxon>Bacillati</taxon>
        <taxon>Bacillota</taxon>
        <taxon>Clostridia</taxon>
        <taxon>Eubacteriales</taxon>
        <taxon>Oscillospiraceae</taxon>
        <taxon>Ligaoa</taxon>
    </lineage>
</organism>
<dbReference type="Pfam" id="PF02811">
    <property type="entry name" value="PHP"/>
    <property type="match status" value="1"/>
</dbReference>
<dbReference type="InterPro" id="IPR010140">
    <property type="entry name" value="Histidinol_P_phosphatase_HisJ"/>
</dbReference>
<evidence type="ECO:0000313" key="10">
    <source>
        <dbReference type="EMBL" id="MBC8546285.1"/>
    </source>
</evidence>
<evidence type="ECO:0000259" key="9">
    <source>
        <dbReference type="Pfam" id="PF02811"/>
    </source>
</evidence>
<dbReference type="GO" id="GO:0000105">
    <property type="term" value="P:L-histidine biosynthetic process"/>
    <property type="evidence" value="ECO:0007669"/>
    <property type="project" value="UniProtKB-UniRule"/>
</dbReference>
<keyword evidence="11" id="KW-1185">Reference proteome</keyword>
<dbReference type="EC" id="3.1.3.15" evidence="3 8"/>
<dbReference type="Proteomes" id="UP000653127">
    <property type="component" value="Unassembled WGS sequence"/>
</dbReference>
<comment type="caution">
    <text evidence="10">The sequence shown here is derived from an EMBL/GenBank/DDBJ whole genome shotgun (WGS) entry which is preliminary data.</text>
</comment>
<feature type="domain" description="PHP" evidence="9">
    <location>
        <begin position="7"/>
        <end position="198"/>
    </location>
</feature>
<comment type="similarity">
    <text evidence="2 8">Belongs to the PHP hydrolase family. HisK subfamily.</text>
</comment>
<evidence type="ECO:0000256" key="1">
    <source>
        <dbReference type="ARBA" id="ARBA00004970"/>
    </source>
</evidence>
<name>A0A926DZY6_9FIRM</name>
<dbReference type="AlphaFoldDB" id="A0A926DZY6"/>
<dbReference type="InterPro" id="IPR016195">
    <property type="entry name" value="Pol/histidinol_Pase-like"/>
</dbReference>
<keyword evidence="6 8" id="KW-0368">Histidine biosynthesis</keyword>
<dbReference type="GO" id="GO:0004401">
    <property type="term" value="F:histidinol-phosphatase activity"/>
    <property type="evidence" value="ECO:0007669"/>
    <property type="project" value="UniProtKB-UniRule"/>
</dbReference>
<dbReference type="EMBL" id="JACRST010000004">
    <property type="protein sequence ID" value="MBC8546285.1"/>
    <property type="molecule type" value="Genomic_DNA"/>
</dbReference>
<evidence type="ECO:0000256" key="3">
    <source>
        <dbReference type="ARBA" id="ARBA00013085"/>
    </source>
</evidence>
<evidence type="ECO:0000256" key="8">
    <source>
        <dbReference type="RuleBase" id="RU366003"/>
    </source>
</evidence>
<evidence type="ECO:0000313" key="11">
    <source>
        <dbReference type="Proteomes" id="UP000653127"/>
    </source>
</evidence>
<sequence length="270" mass="30467">MLYNLFDSHTHSDNSFDGTHSIMFMCESAIARGLLGIAVTDHADIDFFEEQQFLRRLGQSYFEVQKARSAFGSGFALSSGIEIGEPDADPALADRALAAGKFDFVIGSVHSVWDKKDPYYMNFAGEDDPYAVLGAYFDRMQLLLDWGKFDVLGHLTYPMRYIARDGRDDVTLERFDGVIDEILRRVAHAGKGIEINTSGLRQPLGLTMPTLRYVRRYRELGGEIITIGSDAHRAEDLGAGIADGMELARAAGFRYFCFYKRREPRMLRLY</sequence>
<evidence type="ECO:0000256" key="6">
    <source>
        <dbReference type="ARBA" id="ARBA00023102"/>
    </source>
</evidence>
<evidence type="ECO:0000256" key="4">
    <source>
        <dbReference type="ARBA" id="ARBA00022605"/>
    </source>
</evidence>
<proteinExistence type="inferred from homology"/>
<dbReference type="PANTHER" id="PTHR21039">
    <property type="entry name" value="HISTIDINOL PHOSPHATASE-RELATED"/>
    <property type="match status" value="1"/>
</dbReference>
<protein>
    <recommendedName>
        <fullName evidence="3 8">Histidinol-phosphatase</fullName>
        <shortName evidence="8">HolPase</shortName>
        <ecNumber evidence="3 8">3.1.3.15</ecNumber>
    </recommendedName>
</protein>